<evidence type="ECO:0000313" key="1">
    <source>
        <dbReference type="EMBL" id="CAJ1390462.1"/>
    </source>
</evidence>
<dbReference type="EMBL" id="CAUJNA010002079">
    <property type="protein sequence ID" value="CAJ1390462.1"/>
    <property type="molecule type" value="Genomic_DNA"/>
</dbReference>
<keyword evidence="2" id="KW-1185">Reference proteome</keyword>
<organism evidence="1 2">
    <name type="scientific">Effrenium voratum</name>
    <dbReference type="NCBI Taxonomy" id="2562239"/>
    <lineage>
        <taxon>Eukaryota</taxon>
        <taxon>Sar</taxon>
        <taxon>Alveolata</taxon>
        <taxon>Dinophyceae</taxon>
        <taxon>Suessiales</taxon>
        <taxon>Symbiodiniaceae</taxon>
        <taxon>Effrenium</taxon>
    </lineage>
</organism>
<proteinExistence type="predicted"/>
<sequence>MLTARQHGEPPSPYTAWYFSSDPVASSFPDNLWEPPFWDSGAECDSHRRSWHQSLQFQRSPAFLFQKRGPSLPGDEAAARVWWCGNDTSLLCASTAAHRDPFRSLMYSTNPMLFRRETWELHVMSYMTLLQDLRAVEETLTSSYTWRVEPTFVLGLSLGLFRHHRLDRRSAPHPDDPLAALCGARDELQEKERSLREG</sequence>
<gene>
    <name evidence="1" type="ORF">EVOR1521_LOCUS15878</name>
</gene>
<accession>A0AA36IPF8</accession>
<protein>
    <submittedName>
        <fullName evidence="1">Uncharacterized protein</fullName>
    </submittedName>
</protein>
<dbReference type="Proteomes" id="UP001178507">
    <property type="component" value="Unassembled WGS sequence"/>
</dbReference>
<name>A0AA36IPF8_9DINO</name>
<dbReference type="AlphaFoldDB" id="A0AA36IPF8"/>
<comment type="caution">
    <text evidence="1">The sequence shown here is derived from an EMBL/GenBank/DDBJ whole genome shotgun (WGS) entry which is preliminary data.</text>
</comment>
<reference evidence="1" key="1">
    <citation type="submission" date="2023-08" db="EMBL/GenBank/DDBJ databases">
        <authorList>
            <person name="Chen Y."/>
            <person name="Shah S."/>
            <person name="Dougan E. K."/>
            <person name="Thang M."/>
            <person name="Chan C."/>
        </authorList>
    </citation>
    <scope>NUCLEOTIDE SEQUENCE</scope>
</reference>
<evidence type="ECO:0000313" key="2">
    <source>
        <dbReference type="Proteomes" id="UP001178507"/>
    </source>
</evidence>